<name>A0A3A3FRE7_9BURK</name>
<reference evidence="2" key="1">
    <citation type="submission" date="2018-09" db="EMBL/GenBank/DDBJ databases">
        <authorList>
            <person name="Zhu H."/>
        </authorList>
    </citation>
    <scope>NUCLEOTIDE SEQUENCE [LARGE SCALE GENOMIC DNA]</scope>
    <source>
        <strain evidence="2">K1R23-30</strain>
    </source>
</reference>
<organism evidence="1 2">
    <name type="scientific">Noviherbaspirillum saxi</name>
    <dbReference type="NCBI Taxonomy" id="2320863"/>
    <lineage>
        <taxon>Bacteria</taxon>
        <taxon>Pseudomonadati</taxon>
        <taxon>Pseudomonadota</taxon>
        <taxon>Betaproteobacteria</taxon>
        <taxon>Burkholderiales</taxon>
        <taxon>Oxalobacteraceae</taxon>
        <taxon>Noviherbaspirillum</taxon>
    </lineage>
</organism>
<dbReference type="AlphaFoldDB" id="A0A3A3FRE7"/>
<evidence type="ECO:0000313" key="2">
    <source>
        <dbReference type="Proteomes" id="UP000265955"/>
    </source>
</evidence>
<dbReference type="Proteomes" id="UP000265955">
    <property type="component" value="Unassembled WGS sequence"/>
</dbReference>
<sequence>MKDIHQKLKSVRYCVALDIVPYMEVLVRFTSEVGDKPADITDIDVLGIKPCSESATQRIVFDCKTLSKMSPVNRALWARGLMALTQSDEAFVILLKAAPEGHRLAGNSLNVRLFTEEMFDDFARSAAKDYSVPNSYMENLGAWECLAEIPSKFPALEPFLSYINSSAVLEIDGRQGLRSLMARCKKIEGEFDPSKATHRALFKLTVVQLCLYMSEMVRDFHNIFTQKMERAEFERILRYYIWGGKENYELRQRLNVALKAAKGLPEVEPFEFPAWEKFVELFRSFLDAPLLLGSVCLPLKDLAFREVSTPTADLDRRLLQRLDANDRVRQFILASASYLIAATRLPRDFKEHLIKDMGL</sequence>
<dbReference type="EMBL" id="QYUO01000001">
    <property type="protein sequence ID" value="RJF98767.1"/>
    <property type="molecule type" value="Genomic_DNA"/>
</dbReference>
<keyword evidence="2" id="KW-1185">Reference proteome</keyword>
<gene>
    <name evidence="1" type="ORF">D3871_09755</name>
</gene>
<dbReference type="OrthoDB" id="8442224at2"/>
<proteinExistence type="predicted"/>
<accession>A0A3A3FRE7</accession>
<protein>
    <submittedName>
        <fullName evidence="1">Uncharacterized protein</fullName>
    </submittedName>
</protein>
<comment type="caution">
    <text evidence="1">The sequence shown here is derived from an EMBL/GenBank/DDBJ whole genome shotgun (WGS) entry which is preliminary data.</text>
</comment>
<evidence type="ECO:0000313" key="1">
    <source>
        <dbReference type="EMBL" id="RJF98767.1"/>
    </source>
</evidence>
<dbReference type="RefSeq" id="WP_119768714.1">
    <property type="nucleotide sequence ID" value="NZ_QYUO01000001.1"/>
</dbReference>